<organism evidence="9 10">
    <name type="scientific">Deinobacterium chartae</name>
    <dbReference type="NCBI Taxonomy" id="521158"/>
    <lineage>
        <taxon>Bacteria</taxon>
        <taxon>Thermotogati</taxon>
        <taxon>Deinococcota</taxon>
        <taxon>Deinococci</taxon>
        <taxon>Deinococcales</taxon>
        <taxon>Deinococcaceae</taxon>
        <taxon>Deinobacterium</taxon>
    </lineage>
</organism>
<dbReference type="PROSITE" id="PS50853">
    <property type="entry name" value="FN3"/>
    <property type="match status" value="1"/>
</dbReference>
<evidence type="ECO:0000256" key="2">
    <source>
        <dbReference type="ARBA" id="ARBA00008061"/>
    </source>
</evidence>
<comment type="caution">
    <text evidence="9">The sequence shown here is derived from an EMBL/GenBank/DDBJ whole genome shotgun (WGS) entry which is preliminary data.</text>
</comment>
<dbReference type="InterPro" id="IPR006047">
    <property type="entry name" value="GH13_cat_dom"/>
</dbReference>
<dbReference type="GO" id="GO:0046872">
    <property type="term" value="F:metal ion binding"/>
    <property type="evidence" value="ECO:0007669"/>
    <property type="project" value="UniProtKB-KW"/>
</dbReference>
<gene>
    <name evidence="9" type="ORF">HNR42_000663</name>
</gene>
<dbReference type="SUPFAM" id="SSF51445">
    <property type="entry name" value="(Trans)glycosidases"/>
    <property type="match status" value="1"/>
</dbReference>
<protein>
    <submittedName>
        <fullName evidence="9">Glycosidase</fullName>
    </submittedName>
</protein>
<feature type="region of interest" description="Disordered" evidence="6">
    <location>
        <begin position="981"/>
        <end position="1003"/>
    </location>
</feature>
<keyword evidence="3" id="KW-0479">Metal-binding</keyword>
<dbReference type="PROSITE" id="PS51257">
    <property type="entry name" value="PROKAR_LIPOPROTEIN"/>
    <property type="match status" value="1"/>
</dbReference>
<keyword evidence="4 7" id="KW-0732">Signal</keyword>
<dbReference type="PANTHER" id="PTHR10357:SF215">
    <property type="entry name" value="ALPHA-AMYLASE 1"/>
    <property type="match status" value="1"/>
</dbReference>
<comment type="similarity">
    <text evidence="2 5">Belongs to the glycosyl hydrolase 13 family.</text>
</comment>
<evidence type="ECO:0000256" key="3">
    <source>
        <dbReference type="ARBA" id="ARBA00022723"/>
    </source>
</evidence>
<evidence type="ECO:0000256" key="7">
    <source>
        <dbReference type="SAM" id="SignalP"/>
    </source>
</evidence>
<evidence type="ECO:0000313" key="9">
    <source>
        <dbReference type="EMBL" id="MBB6097249.1"/>
    </source>
</evidence>
<evidence type="ECO:0000256" key="1">
    <source>
        <dbReference type="ARBA" id="ARBA00001913"/>
    </source>
</evidence>
<dbReference type="EMBL" id="JACHHG010000002">
    <property type="protein sequence ID" value="MBB6097249.1"/>
    <property type="molecule type" value="Genomic_DNA"/>
</dbReference>
<dbReference type="Pfam" id="PF00128">
    <property type="entry name" value="Alpha-amylase"/>
    <property type="match status" value="2"/>
</dbReference>
<dbReference type="InterPro" id="IPR036116">
    <property type="entry name" value="FN3_sf"/>
</dbReference>
<dbReference type="InterPro" id="IPR013783">
    <property type="entry name" value="Ig-like_fold"/>
</dbReference>
<feature type="signal peptide" evidence="7">
    <location>
        <begin position="1"/>
        <end position="21"/>
    </location>
</feature>
<dbReference type="PRINTS" id="PR00110">
    <property type="entry name" value="ALPHAAMYLASE"/>
</dbReference>
<reference evidence="9 10" key="1">
    <citation type="submission" date="2020-08" db="EMBL/GenBank/DDBJ databases">
        <title>Genomic Encyclopedia of Type Strains, Phase IV (KMG-IV): sequencing the most valuable type-strain genomes for metagenomic binning, comparative biology and taxonomic classification.</title>
        <authorList>
            <person name="Goeker M."/>
        </authorList>
    </citation>
    <scope>NUCLEOTIDE SEQUENCE [LARGE SCALE GENOMIC DNA]</scope>
    <source>
        <strain evidence="9 10">DSM 21458</strain>
    </source>
</reference>
<dbReference type="Gene3D" id="2.60.40.10">
    <property type="entry name" value="Immunoglobulins"/>
    <property type="match status" value="1"/>
</dbReference>
<keyword evidence="10" id="KW-1185">Reference proteome</keyword>
<dbReference type="InterPro" id="IPR006046">
    <property type="entry name" value="Alpha_amylase"/>
</dbReference>
<dbReference type="SUPFAM" id="SSF49344">
    <property type="entry name" value="CBD9-like"/>
    <property type="match status" value="1"/>
</dbReference>
<dbReference type="Gene3D" id="2.60.40.1180">
    <property type="entry name" value="Golgi alpha-mannosidase II"/>
    <property type="match status" value="1"/>
</dbReference>
<name>A0A841HYF3_9DEIO</name>
<dbReference type="InterPro" id="IPR013780">
    <property type="entry name" value="Glyco_hydro_b"/>
</dbReference>
<dbReference type="CDD" id="cd00063">
    <property type="entry name" value="FN3"/>
    <property type="match status" value="1"/>
</dbReference>
<feature type="region of interest" description="Disordered" evidence="6">
    <location>
        <begin position="51"/>
        <end position="76"/>
    </location>
</feature>
<dbReference type="Gene3D" id="3.20.20.80">
    <property type="entry name" value="Glycosidases"/>
    <property type="match status" value="1"/>
</dbReference>
<dbReference type="SMART" id="SM00060">
    <property type="entry name" value="FN3"/>
    <property type="match status" value="1"/>
</dbReference>
<dbReference type="RefSeq" id="WP_183984477.1">
    <property type="nucleotide sequence ID" value="NZ_JACHHG010000002.1"/>
</dbReference>
<accession>A0A841HYF3</accession>
<dbReference type="InterPro" id="IPR017853">
    <property type="entry name" value="GH"/>
</dbReference>
<proteinExistence type="inferred from homology"/>
<comment type="cofactor">
    <cofactor evidence="1">
        <name>Ca(2+)</name>
        <dbReference type="ChEBI" id="CHEBI:29108"/>
    </cofactor>
</comment>
<keyword evidence="9" id="KW-0326">Glycosidase</keyword>
<feature type="chain" id="PRO_5032991626" evidence="7">
    <location>
        <begin position="22"/>
        <end position="1016"/>
    </location>
</feature>
<dbReference type="GO" id="GO:0004556">
    <property type="term" value="F:alpha-amylase activity"/>
    <property type="evidence" value="ECO:0007669"/>
    <property type="project" value="InterPro"/>
</dbReference>
<evidence type="ECO:0000256" key="5">
    <source>
        <dbReference type="RuleBase" id="RU003615"/>
    </source>
</evidence>
<feature type="domain" description="Fibronectin type-III" evidence="8">
    <location>
        <begin position="538"/>
        <end position="630"/>
    </location>
</feature>
<evidence type="ECO:0000256" key="4">
    <source>
        <dbReference type="ARBA" id="ARBA00022729"/>
    </source>
</evidence>
<dbReference type="SMART" id="SM00642">
    <property type="entry name" value="Aamy"/>
    <property type="match status" value="1"/>
</dbReference>
<dbReference type="Gene3D" id="2.60.40.1120">
    <property type="entry name" value="Carboxypeptidase-like, regulatory domain"/>
    <property type="match status" value="1"/>
</dbReference>
<keyword evidence="9" id="KW-0378">Hydrolase</keyword>
<dbReference type="InterPro" id="IPR003961">
    <property type="entry name" value="FN3_dom"/>
</dbReference>
<dbReference type="InterPro" id="IPR008969">
    <property type="entry name" value="CarboxyPept-like_regulatory"/>
</dbReference>
<dbReference type="PANTHER" id="PTHR10357">
    <property type="entry name" value="ALPHA-AMYLASE FAMILY MEMBER"/>
    <property type="match status" value="1"/>
</dbReference>
<dbReference type="SUPFAM" id="SSF49464">
    <property type="entry name" value="Carboxypeptidase regulatory domain-like"/>
    <property type="match status" value="1"/>
</dbReference>
<evidence type="ECO:0000259" key="8">
    <source>
        <dbReference type="PROSITE" id="PS50853"/>
    </source>
</evidence>
<evidence type="ECO:0000313" key="10">
    <source>
        <dbReference type="Proteomes" id="UP000569951"/>
    </source>
</evidence>
<dbReference type="GO" id="GO:0005975">
    <property type="term" value="P:carbohydrate metabolic process"/>
    <property type="evidence" value="ECO:0007669"/>
    <property type="project" value="InterPro"/>
</dbReference>
<dbReference type="AlphaFoldDB" id="A0A841HYF3"/>
<feature type="compositionally biased region" description="Basic and acidic residues" evidence="6">
    <location>
        <begin position="62"/>
        <end position="72"/>
    </location>
</feature>
<dbReference type="SUPFAM" id="SSF49265">
    <property type="entry name" value="Fibronectin type III"/>
    <property type="match status" value="1"/>
</dbReference>
<evidence type="ECO:0000256" key="6">
    <source>
        <dbReference type="SAM" id="MobiDB-lite"/>
    </source>
</evidence>
<dbReference type="Proteomes" id="UP000569951">
    <property type="component" value="Unassembled WGS sequence"/>
</dbReference>
<sequence>MRQFSPCLQGLALLTLSLSLAACNQGGPPPSTPASTDWRDQSIYWALTDRFHNGNPANDNGANRDEGDRADRSNPLGWHGGDFAGITQKIREGYFQKLGFTAIWISPVTLQVRAIPVESGPNQGRRFAGYHGYWAEDFFQVDPHFGSLEELKTLVRVAHENGLKIIQDMVVNHAGYGSPLVTAHPEWFHTQAECDASSDPEKDCPLAGLPDFKQSVPEAKRYLDDAVNYWVRETGIDGIRMDTIKHADDAYWRSFFAAGGPGDPKRVWTVGEAFNFDPAFLARYMDELGAPSVFDFALYGAVRDSLSGGGDLTPVADVFALDTVYRDPTRLTTFVDNHDVKRFVSESQDRGVSADIARERLDLALSLIFTARGTPSVYYGSEIGLAGKGDPYDHPPGQGNRENMDFSQVSSSPLAARLTELNRARREHAALRRGQQQELWRPNGGPNIFAFRRVLEGAQPVVVVLNNSDQAVNLGSLEGGGIPLLGTFAGRSLREVTGRASDLEVSASGRLVGTVPARTLLAVTAPAGSGGNVGVNPGLANVEELQATAGEGAVRLGWKAPADPQVLGYRIYRRSGDAAYTAVNFAPLPRESSTQLLRGLQNGREYEFKVVSVDAQNRESGGVTVRAAPDASARVTVEFEVDARSQGNGQLQLRRFDTGSQILYPMQPDPARPGYWKTSIELPRYREIRFKFGNGAANARNSGYEAPNQPDRSLLVEGGTFKGTYDYITAPVPASRITGRVASGGQGLGNASVSAATLPELHYALTFGDGSYSLPAPEGPLTLTARAPGHQDSAPLEASAPAENVNFDLEAVKGKYVIDGDLSDWSAPKATLSSPQAGVFGPDNNLLELQVDFDDQNLYLAYRYRAAGNSAIVYLDLQEGGASSAAAFEAWPRRASFAQPVDFFLARYENQAVQLRRVVSDTSVPELPAAAYSSALSGSAPEYSAELALPWTSLGFASRPGGTLRVTGGIFGGDGYGAGDIAPDATSSPAAPENTIGSEAEQRSVTFGRALEVSLD</sequence>